<proteinExistence type="predicted"/>
<name>A0A1Q8CWN1_9PSEU</name>
<feature type="transmembrane region" description="Helical" evidence="1">
    <location>
        <begin position="53"/>
        <end position="83"/>
    </location>
</feature>
<dbReference type="RefSeq" id="WP_075124231.1">
    <property type="nucleotide sequence ID" value="NZ_MSIE01000005.1"/>
</dbReference>
<keyword evidence="3" id="KW-1185">Reference proteome</keyword>
<dbReference type="Pfam" id="PF11239">
    <property type="entry name" value="DUF3040"/>
    <property type="match status" value="1"/>
</dbReference>
<dbReference type="AlphaFoldDB" id="A0A1Q8CWN1"/>
<gene>
    <name evidence="2" type="ORF">BU204_04365</name>
</gene>
<reference evidence="2 3" key="1">
    <citation type="submission" date="2016-12" db="EMBL/GenBank/DDBJ databases">
        <title>The draft genome sequence of Actinophytocola sp. 11-183.</title>
        <authorList>
            <person name="Wang W."/>
            <person name="Yuan L."/>
        </authorList>
    </citation>
    <scope>NUCLEOTIDE SEQUENCE [LARGE SCALE GENOMIC DNA]</scope>
    <source>
        <strain evidence="2 3">11-183</strain>
    </source>
</reference>
<dbReference type="OrthoDB" id="3628536at2"/>
<dbReference type="STRING" id="1912961.BU204_04365"/>
<accession>A0A1Q8CWN1</accession>
<keyword evidence="1" id="KW-1133">Transmembrane helix</keyword>
<evidence type="ECO:0008006" key="4">
    <source>
        <dbReference type="Google" id="ProtNLM"/>
    </source>
</evidence>
<sequence>MLSHDEDRHLRAIEQWFETDDPALARMLRTHQPPPQLHQRRAARVAVDVVGGLMFVIGALAAAGVLVVLGTLLISVGVGLHLAARGS</sequence>
<protein>
    <recommendedName>
        <fullName evidence="4">DUF3040 domain-containing protein</fullName>
    </recommendedName>
</protein>
<evidence type="ECO:0000313" key="3">
    <source>
        <dbReference type="Proteomes" id="UP000185596"/>
    </source>
</evidence>
<dbReference type="EMBL" id="MSIE01000005">
    <property type="protein sequence ID" value="OLF18746.1"/>
    <property type="molecule type" value="Genomic_DNA"/>
</dbReference>
<dbReference type="InterPro" id="IPR021401">
    <property type="entry name" value="DUF3040"/>
</dbReference>
<organism evidence="2 3">
    <name type="scientific">Actinophytocola xanthii</name>
    <dbReference type="NCBI Taxonomy" id="1912961"/>
    <lineage>
        <taxon>Bacteria</taxon>
        <taxon>Bacillati</taxon>
        <taxon>Actinomycetota</taxon>
        <taxon>Actinomycetes</taxon>
        <taxon>Pseudonocardiales</taxon>
        <taxon>Pseudonocardiaceae</taxon>
    </lineage>
</organism>
<comment type="caution">
    <text evidence="2">The sequence shown here is derived from an EMBL/GenBank/DDBJ whole genome shotgun (WGS) entry which is preliminary data.</text>
</comment>
<evidence type="ECO:0000313" key="2">
    <source>
        <dbReference type="EMBL" id="OLF18746.1"/>
    </source>
</evidence>
<keyword evidence="1" id="KW-0812">Transmembrane</keyword>
<keyword evidence="1" id="KW-0472">Membrane</keyword>
<evidence type="ECO:0000256" key="1">
    <source>
        <dbReference type="SAM" id="Phobius"/>
    </source>
</evidence>
<dbReference type="Proteomes" id="UP000185596">
    <property type="component" value="Unassembled WGS sequence"/>
</dbReference>